<dbReference type="EMBL" id="VOSK01000019">
    <property type="protein sequence ID" value="MPR25249.1"/>
    <property type="molecule type" value="Genomic_DNA"/>
</dbReference>
<accession>A0A5N7MFW4</accession>
<protein>
    <submittedName>
        <fullName evidence="1">Uncharacterized protein</fullName>
    </submittedName>
</protein>
<evidence type="ECO:0000313" key="2">
    <source>
        <dbReference type="Proteomes" id="UP000403266"/>
    </source>
</evidence>
<keyword evidence="2" id="KW-1185">Reference proteome</keyword>
<dbReference type="RefSeq" id="WP_152710751.1">
    <property type="nucleotide sequence ID" value="NZ_VOSJ01000006.1"/>
</dbReference>
<organism evidence="1 2">
    <name type="scientific">Microvirga tunisiensis</name>
    <dbReference type="NCBI Taxonomy" id="2108360"/>
    <lineage>
        <taxon>Bacteria</taxon>
        <taxon>Pseudomonadati</taxon>
        <taxon>Pseudomonadota</taxon>
        <taxon>Alphaproteobacteria</taxon>
        <taxon>Hyphomicrobiales</taxon>
        <taxon>Methylobacteriaceae</taxon>
        <taxon>Microvirga</taxon>
    </lineage>
</organism>
<dbReference type="Proteomes" id="UP000403266">
    <property type="component" value="Unassembled WGS sequence"/>
</dbReference>
<dbReference type="OrthoDB" id="8025832at2"/>
<comment type="caution">
    <text evidence="1">The sequence shown here is derived from an EMBL/GenBank/DDBJ whole genome shotgun (WGS) entry which is preliminary data.</text>
</comment>
<gene>
    <name evidence="1" type="ORF">FS320_08370</name>
</gene>
<dbReference type="AlphaFoldDB" id="A0A5N7MFW4"/>
<sequence>MMSPTYVPPLAPLGLAVSLWLNDAKTLLAMLRAIPVQWVTPEDRGLFDAACRAATALAQAAILFEQPGDPLRAVIDPAFVSEAHAASAALMEVVAMPWPAMPTEDHRQAEAAYRDFAAGMELLAEGRVPRPDVNNCLTNLTKVIGTIPGHWIAWTFDTLPDWR</sequence>
<evidence type="ECO:0000313" key="1">
    <source>
        <dbReference type="EMBL" id="MPR25249.1"/>
    </source>
</evidence>
<name>A0A5N7MFW4_9HYPH</name>
<reference evidence="1 2" key="1">
    <citation type="journal article" date="2019" name="Syst. Appl. Microbiol.">
        <title>Microvirga tunisiensis sp. nov., a root nodule symbiotic bacterium isolated from Lupinus micranthus and L. luteus grown in Northern Tunisia.</title>
        <authorList>
            <person name="Msaddak A."/>
            <person name="Rejili M."/>
            <person name="Duran D."/>
            <person name="Mars M."/>
            <person name="Palacios J.M."/>
            <person name="Ruiz-Argueso T."/>
            <person name="Rey L."/>
            <person name="Imperial J."/>
        </authorList>
    </citation>
    <scope>NUCLEOTIDE SEQUENCE [LARGE SCALE GENOMIC DNA]</scope>
    <source>
        <strain evidence="1 2">Lmie10</strain>
    </source>
</reference>
<proteinExistence type="predicted"/>